<dbReference type="InterPro" id="IPR007005">
    <property type="entry name" value="XAP5"/>
</dbReference>
<evidence type="ECO:0000259" key="3">
    <source>
        <dbReference type="Pfam" id="PF04921"/>
    </source>
</evidence>
<organism evidence="4 5">
    <name type="scientific">Petromyces alliaceus</name>
    <name type="common">Aspergillus alliaceus</name>
    <dbReference type="NCBI Taxonomy" id="209559"/>
    <lineage>
        <taxon>Eukaryota</taxon>
        <taxon>Fungi</taxon>
        <taxon>Dikarya</taxon>
        <taxon>Ascomycota</taxon>
        <taxon>Pezizomycotina</taxon>
        <taxon>Eurotiomycetes</taxon>
        <taxon>Eurotiomycetidae</taxon>
        <taxon>Eurotiales</taxon>
        <taxon>Aspergillaceae</taxon>
        <taxon>Aspergillus</taxon>
        <taxon>Aspergillus subgen. Circumdati</taxon>
    </lineage>
</organism>
<keyword evidence="1" id="KW-0175">Coiled coil</keyword>
<dbReference type="Pfam" id="PF04921">
    <property type="entry name" value="XAP5"/>
    <property type="match status" value="1"/>
</dbReference>
<feature type="region of interest" description="Disordered" evidence="2">
    <location>
        <begin position="1"/>
        <end position="22"/>
    </location>
</feature>
<dbReference type="InterPro" id="IPR048337">
    <property type="entry name" value="FAM50A/XAP5_C"/>
</dbReference>
<keyword evidence="5" id="KW-1185">Reference proteome</keyword>
<comment type="caution">
    <text evidence="4">The sequence shown here is derived from an EMBL/GenBank/DDBJ whole genome shotgun (WGS) entry which is preliminary data.</text>
</comment>
<accession>A0A8H6E9Z4</accession>
<feature type="coiled-coil region" evidence="1">
    <location>
        <begin position="353"/>
        <end position="401"/>
    </location>
</feature>
<dbReference type="GO" id="GO:0006325">
    <property type="term" value="P:chromatin organization"/>
    <property type="evidence" value="ECO:0007669"/>
    <property type="project" value="TreeGrafter"/>
</dbReference>
<feature type="compositionally biased region" description="Polar residues" evidence="2">
    <location>
        <begin position="406"/>
        <end position="420"/>
    </location>
</feature>
<gene>
    <name evidence="4" type="ORF">ETB97_006112</name>
</gene>
<feature type="region of interest" description="Disordered" evidence="2">
    <location>
        <begin position="295"/>
        <end position="315"/>
    </location>
</feature>
<dbReference type="PANTHER" id="PTHR12722:SF0">
    <property type="entry name" value="PROTEIN FAM50A"/>
    <property type="match status" value="1"/>
</dbReference>
<reference evidence="4 5" key="1">
    <citation type="submission" date="2019-04" db="EMBL/GenBank/DDBJ databases">
        <title>Aspergillus burnettii sp. nov., novel species from soil in southeast Queensland.</title>
        <authorList>
            <person name="Gilchrist C.L.M."/>
            <person name="Pitt J.I."/>
            <person name="Lange L."/>
            <person name="Lacey H.J."/>
            <person name="Vuong D."/>
            <person name="Midgley D.J."/>
            <person name="Greenfield P."/>
            <person name="Bradbury M."/>
            <person name="Lacey E."/>
            <person name="Busk P.K."/>
            <person name="Pilgaard B."/>
            <person name="Chooi Y.H."/>
            <person name="Piggott A.M."/>
        </authorList>
    </citation>
    <scope>NUCLEOTIDE SEQUENCE [LARGE SCALE GENOMIC DNA]</scope>
    <source>
        <strain evidence="4 5">FRR 5400</strain>
    </source>
</reference>
<dbReference type="PANTHER" id="PTHR12722">
    <property type="entry name" value="XAP-5 PROTEIN-RELATED"/>
    <property type="match status" value="1"/>
</dbReference>
<dbReference type="AlphaFoldDB" id="A0A8H6E9Z4"/>
<feature type="compositionally biased region" description="Basic and acidic residues" evidence="2">
    <location>
        <begin position="48"/>
        <end position="60"/>
    </location>
</feature>
<dbReference type="Proteomes" id="UP000541154">
    <property type="component" value="Unassembled WGS sequence"/>
</dbReference>
<protein>
    <recommendedName>
        <fullName evidence="3">FAM50A/XAP5 C-terminal domain-containing protein</fullName>
    </recommendedName>
</protein>
<feature type="region of interest" description="Disordered" evidence="2">
    <location>
        <begin position="48"/>
        <end position="157"/>
    </location>
</feature>
<feature type="region of interest" description="Disordered" evidence="2">
    <location>
        <begin position="405"/>
        <end position="450"/>
    </location>
</feature>
<feature type="compositionally biased region" description="Polar residues" evidence="2">
    <location>
        <begin position="123"/>
        <end position="132"/>
    </location>
</feature>
<proteinExistence type="predicted"/>
<name>A0A8H6E9Z4_PETAA</name>
<feature type="compositionally biased region" description="Basic and acidic residues" evidence="2">
    <location>
        <begin position="477"/>
        <end position="506"/>
    </location>
</feature>
<evidence type="ECO:0000256" key="1">
    <source>
        <dbReference type="SAM" id="Coils"/>
    </source>
</evidence>
<feature type="compositionally biased region" description="Acidic residues" evidence="2">
    <location>
        <begin position="106"/>
        <end position="115"/>
    </location>
</feature>
<dbReference type="GO" id="GO:0005634">
    <property type="term" value="C:nucleus"/>
    <property type="evidence" value="ECO:0007669"/>
    <property type="project" value="InterPro"/>
</dbReference>
<feature type="region of interest" description="Disordered" evidence="2">
    <location>
        <begin position="471"/>
        <end position="513"/>
    </location>
</feature>
<evidence type="ECO:0000256" key="2">
    <source>
        <dbReference type="SAM" id="MobiDB-lite"/>
    </source>
</evidence>
<dbReference type="EMBL" id="SPNV01000027">
    <property type="protein sequence ID" value="KAF5864886.1"/>
    <property type="molecule type" value="Genomic_DNA"/>
</dbReference>
<evidence type="ECO:0000313" key="5">
    <source>
        <dbReference type="Proteomes" id="UP000541154"/>
    </source>
</evidence>
<sequence>MSQSEQPSHSSTPRSFTSQTVSAEELLKSQTVGLVHLSDFRKRRAEVLEQKEREAHDKSLGRFASGNSRSATPSGGDVTDSASTRSEGPPKKKKKKPLAKSKLSFGDDEEGENTGEESAASIPRSSSRTPVDSGSLPASRRITPNPNAPPPPKAMTKAALKAEAEARDALRKEFLAMQDTVKNTEILIPFIFYDGTNIPAGTVKVKKGDPVWLFLDRCRKVGAELGVGGNSGASKGRKDNRREWARVSVDDLMLVKGDIIIPHHYELYYFIANRVPSFSSAGGLLFDYSDKPPATAPTNDDLLSRPNNDQLEGADKDPTLTKVVDRRCFYQEFLAKTLTDKYTGLNTQMDKVLHNANSEVSSLQATHEQLQKKNQELVDLYREKRKKLTQITNLYNQLKSRAMRSHLQTASSDSVSQALNSLRPPRNEPSITSTSKRPSSLPGPLQTPSLRLQNIFPVDSRRGGAIASVPTKRHRELKGGKEKDRRNSDVAPKCARECKKPTERVSDQPLPSAGVSQLAQNSVMLERFQTGSVATGPLRITVAHWIGRTKNYHLMARQAMVRQEQEPSSIAQ</sequence>
<feature type="compositionally biased region" description="Polar residues" evidence="2">
    <location>
        <begin position="429"/>
        <end position="438"/>
    </location>
</feature>
<feature type="domain" description="FAM50A/XAP5 C-terminal" evidence="3">
    <location>
        <begin position="184"/>
        <end position="329"/>
    </location>
</feature>
<evidence type="ECO:0000313" key="4">
    <source>
        <dbReference type="EMBL" id="KAF5864886.1"/>
    </source>
</evidence>